<dbReference type="AlphaFoldDB" id="A0A1R2BXE6"/>
<evidence type="ECO:0000313" key="1">
    <source>
        <dbReference type="EMBL" id="OMJ81500.1"/>
    </source>
</evidence>
<dbReference type="Proteomes" id="UP000187209">
    <property type="component" value="Unassembled WGS sequence"/>
</dbReference>
<dbReference type="EMBL" id="MPUH01000378">
    <property type="protein sequence ID" value="OMJ81500.1"/>
    <property type="molecule type" value="Genomic_DNA"/>
</dbReference>
<keyword evidence="2" id="KW-1185">Reference proteome</keyword>
<name>A0A1R2BXE6_9CILI</name>
<sequence>MNLNKGIPNVQSEKAAVKTLIEQSALDTSPLFVAAIPELEKWVNKISDKKKNPSILPLPNRAKSSISKQPIGSKNMAKCVKIVRCRISKNKKSSGENKIFTMPMVSLFLNTQVIESNVRMPPAQVIKLKIRSRSLTDTKNQVKPINIMNIKRAIDMIIRRTQNKEKIKENIVIKHNNIKLSKIPKIVDLGQILQPKFL</sequence>
<reference evidence="1 2" key="1">
    <citation type="submission" date="2016-11" db="EMBL/GenBank/DDBJ databases">
        <title>The macronuclear genome of Stentor coeruleus: a giant cell with tiny introns.</title>
        <authorList>
            <person name="Slabodnick M."/>
            <person name="Ruby J.G."/>
            <person name="Reiff S.B."/>
            <person name="Swart E.C."/>
            <person name="Gosai S."/>
            <person name="Prabakaran S."/>
            <person name="Witkowska E."/>
            <person name="Larue G.E."/>
            <person name="Fisher S."/>
            <person name="Freeman R.M."/>
            <person name="Gunawardena J."/>
            <person name="Chu W."/>
            <person name="Stover N.A."/>
            <person name="Gregory B.D."/>
            <person name="Nowacki M."/>
            <person name="Derisi J."/>
            <person name="Roy S.W."/>
            <person name="Marshall W.F."/>
            <person name="Sood P."/>
        </authorList>
    </citation>
    <scope>NUCLEOTIDE SEQUENCE [LARGE SCALE GENOMIC DNA]</scope>
    <source>
        <strain evidence="1">WM001</strain>
    </source>
</reference>
<proteinExistence type="predicted"/>
<accession>A0A1R2BXE6</accession>
<comment type="caution">
    <text evidence="1">The sequence shown here is derived from an EMBL/GenBank/DDBJ whole genome shotgun (WGS) entry which is preliminary data.</text>
</comment>
<gene>
    <name evidence="1" type="ORF">SteCoe_18019</name>
</gene>
<evidence type="ECO:0000313" key="2">
    <source>
        <dbReference type="Proteomes" id="UP000187209"/>
    </source>
</evidence>
<organism evidence="1 2">
    <name type="scientific">Stentor coeruleus</name>
    <dbReference type="NCBI Taxonomy" id="5963"/>
    <lineage>
        <taxon>Eukaryota</taxon>
        <taxon>Sar</taxon>
        <taxon>Alveolata</taxon>
        <taxon>Ciliophora</taxon>
        <taxon>Postciliodesmatophora</taxon>
        <taxon>Heterotrichea</taxon>
        <taxon>Heterotrichida</taxon>
        <taxon>Stentoridae</taxon>
        <taxon>Stentor</taxon>
    </lineage>
</organism>
<protein>
    <submittedName>
        <fullName evidence="1">Uncharacterized protein</fullName>
    </submittedName>
</protein>